<evidence type="ECO:0000313" key="2">
    <source>
        <dbReference type="EMBL" id="ADM80100.1"/>
    </source>
</evidence>
<dbReference type="KEGG" id="vg:9861664"/>
<feature type="transmembrane region" description="Helical" evidence="1">
    <location>
        <begin position="12"/>
        <end position="32"/>
    </location>
</feature>
<dbReference type="EMBL" id="HM452126">
    <property type="protein sequence ID" value="ADM80100.1"/>
    <property type="molecule type" value="Genomic_DNA"/>
</dbReference>
<organism evidence="2 3">
    <name type="scientific">Aeromonas phage phiAS5</name>
    <dbReference type="NCBI Taxonomy" id="879630"/>
    <lineage>
        <taxon>Viruses</taxon>
        <taxon>Duplodnaviria</taxon>
        <taxon>Heunggongvirae</taxon>
        <taxon>Uroviricota</taxon>
        <taxon>Caudoviricetes</taxon>
        <taxon>Pantevenvirales</taxon>
        <taxon>Straboviridae</taxon>
        <taxon>Chrysonvirus</taxon>
        <taxon>Chrysonvirus as5</taxon>
    </lineage>
</organism>
<dbReference type="Proteomes" id="UP000002236">
    <property type="component" value="Segment"/>
</dbReference>
<keyword evidence="3" id="KW-1185">Reference proteome</keyword>
<keyword evidence="1" id="KW-0812">Transmembrane</keyword>
<reference evidence="2 3" key="1">
    <citation type="journal article" date="2012" name="Vet. Microbiol.">
        <title>Complete genome sequence and characterization of a broad-host range T4-like bacteriophage phiAS5 infecting Aeromonas salmonicida subsp. salmonicida.</title>
        <authorList>
            <person name="Kim J.H."/>
            <person name="Son J.S."/>
            <person name="Choi Y.J."/>
            <person name="Choresca C.H.Jr."/>
            <person name="Shin S.P."/>
            <person name="Han J.E."/>
            <person name="Jun J.W."/>
            <person name="Park S.C."/>
        </authorList>
    </citation>
    <scope>NUCLEOTIDE SEQUENCE [LARGE SCALE GENOMIC DNA]</scope>
</reference>
<sequence length="115" mass="12914">MIITVDPFELSVGIMVVAGTVALICNVTKHALARDSMAKSLVYINANLAEFGLSIKIDKRKYVITDGNRITRPMNAYDTEYFLKQLGEERTQVMDCFRIHSSVIPSPVNFMRKGD</sequence>
<dbReference type="GeneID" id="9861664"/>
<keyword evidence="1" id="KW-1133">Transmembrane helix</keyword>
<proteinExistence type="predicted"/>
<evidence type="ECO:0000256" key="1">
    <source>
        <dbReference type="SAM" id="Phobius"/>
    </source>
</evidence>
<evidence type="ECO:0000313" key="3">
    <source>
        <dbReference type="Proteomes" id="UP000002236"/>
    </source>
</evidence>
<dbReference type="RefSeq" id="YP_003969546.1">
    <property type="nucleotide sequence ID" value="NC_014636.1"/>
</dbReference>
<accession>E1A211</accession>
<gene>
    <name evidence="2" type="ORF">phiAS5_ORF0257</name>
</gene>
<name>E1A211_9CAUD</name>
<protein>
    <submittedName>
        <fullName evidence="2">Uncharacterized protein</fullName>
    </submittedName>
</protein>
<keyword evidence="1" id="KW-0472">Membrane</keyword>